<sequence>MVADTSKFSGVDEKRLRMEMAERKQAVENMISDTGRLKACAQKKVKLSAPISPGALPRSVVVREAESLHATWVILDRFVFRELLHVAPAAGPPHQFVLQLFKGLLPLGCCDHSYTEYAMII</sequence>
<keyword evidence="2" id="KW-1185">Reference proteome</keyword>
<proteinExistence type="predicted"/>
<gene>
    <name evidence="1" type="ORF">CSSPJE1EN1_LOCUS10710</name>
</gene>
<evidence type="ECO:0000313" key="2">
    <source>
        <dbReference type="Proteomes" id="UP001497444"/>
    </source>
</evidence>
<dbReference type="Proteomes" id="UP001497444">
    <property type="component" value="Chromosome 17"/>
</dbReference>
<organism evidence="1 2">
    <name type="scientific">Sphagnum jensenii</name>
    <dbReference type="NCBI Taxonomy" id="128206"/>
    <lineage>
        <taxon>Eukaryota</taxon>
        <taxon>Viridiplantae</taxon>
        <taxon>Streptophyta</taxon>
        <taxon>Embryophyta</taxon>
        <taxon>Bryophyta</taxon>
        <taxon>Sphagnophytina</taxon>
        <taxon>Sphagnopsida</taxon>
        <taxon>Sphagnales</taxon>
        <taxon>Sphagnaceae</taxon>
        <taxon>Sphagnum</taxon>
    </lineage>
</organism>
<protein>
    <submittedName>
        <fullName evidence="1">Uncharacterized protein</fullName>
    </submittedName>
</protein>
<dbReference type="EMBL" id="OZ020112">
    <property type="protein sequence ID" value="CAK9265232.1"/>
    <property type="molecule type" value="Genomic_DNA"/>
</dbReference>
<accession>A0ABP0WFQ1</accession>
<evidence type="ECO:0000313" key="1">
    <source>
        <dbReference type="EMBL" id="CAK9265232.1"/>
    </source>
</evidence>
<name>A0ABP0WFQ1_9BRYO</name>
<reference evidence="1" key="1">
    <citation type="submission" date="2024-02" db="EMBL/GenBank/DDBJ databases">
        <authorList>
            <consortium name="ELIXIR-Norway"/>
            <consortium name="Elixir Norway"/>
        </authorList>
    </citation>
    <scope>NUCLEOTIDE SEQUENCE</scope>
</reference>